<name>A0AAJ6YZ48_PAPXU</name>
<dbReference type="GO" id="GO:0045945">
    <property type="term" value="P:positive regulation of transcription by RNA polymerase III"/>
    <property type="evidence" value="ECO:0007669"/>
    <property type="project" value="TreeGrafter"/>
</dbReference>
<dbReference type="AlphaFoldDB" id="A0AAJ6YZ48"/>
<dbReference type="KEGG" id="pxu:106113516"/>
<dbReference type="InterPro" id="IPR019535">
    <property type="entry name" value="ICE2_C"/>
</dbReference>
<feature type="region of interest" description="Disordered" evidence="1">
    <location>
        <begin position="393"/>
        <end position="425"/>
    </location>
</feature>
<reference evidence="3" key="1">
    <citation type="submission" date="2025-08" db="UniProtKB">
        <authorList>
            <consortium name="RefSeq"/>
        </authorList>
    </citation>
    <scope>IDENTIFICATION</scope>
</reference>
<feature type="compositionally biased region" description="Polar residues" evidence="1">
    <location>
        <begin position="410"/>
        <end position="423"/>
    </location>
</feature>
<feature type="region of interest" description="Disordered" evidence="1">
    <location>
        <begin position="665"/>
        <end position="707"/>
    </location>
</feature>
<evidence type="ECO:0000256" key="1">
    <source>
        <dbReference type="SAM" id="MobiDB-lite"/>
    </source>
</evidence>
<dbReference type="PANTHER" id="PTHR14633:SF3">
    <property type="entry name" value="LITTLE ELONGATION COMPLEX SUBUNIT 2"/>
    <property type="match status" value="1"/>
</dbReference>
<dbReference type="Pfam" id="PF10505">
    <property type="entry name" value="NARG2_C"/>
    <property type="match status" value="1"/>
</dbReference>
<dbReference type="GeneID" id="106113516"/>
<organism evidence="3">
    <name type="scientific">Papilio xuthus</name>
    <name type="common">Asian swallowtail butterfly</name>
    <dbReference type="NCBI Taxonomy" id="66420"/>
    <lineage>
        <taxon>Eukaryota</taxon>
        <taxon>Metazoa</taxon>
        <taxon>Ecdysozoa</taxon>
        <taxon>Arthropoda</taxon>
        <taxon>Hexapoda</taxon>
        <taxon>Insecta</taxon>
        <taxon>Pterygota</taxon>
        <taxon>Neoptera</taxon>
        <taxon>Endopterygota</taxon>
        <taxon>Lepidoptera</taxon>
        <taxon>Glossata</taxon>
        <taxon>Ditrysia</taxon>
        <taxon>Papilionoidea</taxon>
        <taxon>Papilionidae</taxon>
        <taxon>Papilioninae</taxon>
        <taxon>Papilio</taxon>
    </lineage>
</organism>
<dbReference type="GO" id="GO:0008023">
    <property type="term" value="C:transcription elongation factor complex"/>
    <property type="evidence" value="ECO:0007669"/>
    <property type="project" value="InterPro"/>
</dbReference>
<gene>
    <name evidence="3" type="primary">LOC106113516</name>
</gene>
<feature type="compositionally biased region" description="Basic residues" evidence="1">
    <location>
        <begin position="695"/>
        <end position="705"/>
    </location>
</feature>
<feature type="domain" description="Little elongation complex subunit 2 C-terminal" evidence="2">
    <location>
        <begin position="464"/>
        <end position="658"/>
    </location>
</feature>
<proteinExistence type="predicted"/>
<dbReference type="Proteomes" id="UP000694872">
    <property type="component" value="Unplaced"/>
</dbReference>
<dbReference type="GO" id="GO:0042796">
    <property type="term" value="P:snRNA transcription by RNA polymerase III"/>
    <property type="evidence" value="ECO:0007669"/>
    <property type="project" value="TreeGrafter"/>
</dbReference>
<protein>
    <submittedName>
        <fullName evidence="3">Uncharacterized protein LOC106113516 isoform X1</fullName>
    </submittedName>
</protein>
<evidence type="ECO:0000313" key="3">
    <source>
        <dbReference type="RefSeq" id="XP_013161784.1"/>
    </source>
</evidence>
<dbReference type="GO" id="GO:0042795">
    <property type="term" value="P:snRNA transcription by RNA polymerase II"/>
    <property type="evidence" value="ECO:0007669"/>
    <property type="project" value="TreeGrafter"/>
</dbReference>
<dbReference type="PANTHER" id="PTHR14633">
    <property type="entry name" value="LITTLE ELONGATION COMPLEX SUBUNIT 2"/>
    <property type="match status" value="1"/>
</dbReference>
<dbReference type="RefSeq" id="XP_013161784.1">
    <property type="nucleotide sequence ID" value="XM_013306330.1"/>
</dbReference>
<evidence type="ECO:0000259" key="2">
    <source>
        <dbReference type="Pfam" id="PF10505"/>
    </source>
</evidence>
<sequence>MEHIRQFDWCYSEHENYFVRENDLDSCVTERILRNKFRDPLISSESEDEKPTFNWNEILAKQEMNNAQHRVFVPGFRNILPHPKLSNLTKSQHFQCLKVLCAKNPNILPKEFIPPPKNFDYKVFQEVQKAYSEEQKEFVVWAKTLWTTNHCIRALRPKPLVETIYEAEFSIRAKQMESFPKNYTIAAQIPLESRNDKYEMIHEKELISVDINSLPQISDPQPIKKKLTIMIPRAVPEPCTKHPCRIVLPYESSNTTLPLTEVHFALAQYAVEQGASCVADENALICLLRTDRHWTFSLSVCEVVTAEGSRQSVVVLGGELSVQRQCAQTRTHTAYTHLLTHALVPDEEKAKLYYKGKETAANNMNTFTDLCQDSDDSSDDDCPLYIVAEEIKQANNTDTDEVTDEKKSSTNDSISNEENTNSKTKLKEDDDLYKCTCQGTIFERPPPRSFNKWRFKNITNADNFSIIVHCSHKLKDSMGEVVVEPVLEYQLELGASALSPHSTASLALALMLRRRASLLTVRVDGQSGEVVRLDTTSLEELRGDNPAASEAAAAHTLATTLAQLRGLRPGHYLLKHEPSHGMNALLYRPCGAGEVGGVGEEGGASAAEGVSERERLEFSCEQRADADEAQAVRVPPDIVPLLLPLHKLRRTLPCAFTPHELQVAKESKKPAARQKPPPQAITLGAQEEGAGNTKVPRRPRPRPRLRPLACLRVSARPRSALSIHRVDASPRPSPHTTIRNLQCQTVKRRLSYRL</sequence>
<accession>A0AAJ6YZ48</accession>